<evidence type="ECO:0000256" key="1">
    <source>
        <dbReference type="SAM" id="Coils"/>
    </source>
</evidence>
<dbReference type="AlphaFoldDB" id="A0AAN8JGQ2"/>
<proteinExistence type="predicted"/>
<accession>A0AAN8JGQ2</accession>
<sequence>MTSQGYRDQRLERVIQRLEDSVLRESQDYTVRGEDGTSSAKIPARIREIITKNLSYRTTSTPMMASTPNVGQLTEENRLLAQELNRVENLLSESAAERDELGIKYNALSDRVSISFRGVAKTRRW</sequence>
<organism evidence="2 3">
    <name type="scientific">Patella caerulea</name>
    <name type="common">Rayed Mediterranean limpet</name>
    <dbReference type="NCBI Taxonomy" id="87958"/>
    <lineage>
        <taxon>Eukaryota</taxon>
        <taxon>Metazoa</taxon>
        <taxon>Spiralia</taxon>
        <taxon>Lophotrochozoa</taxon>
        <taxon>Mollusca</taxon>
        <taxon>Gastropoda</taxon>
        <taxon>Patellogastropoda</taxon>
        <taxon>Patelloidea</taxon>
        <taxon>Patellidae</taxon>
        <taxon>Patella</taxon>
    </lineage>
</organism>
<evidence type="ECO:0000313" key="2">
    <source>
        <dbReference type="EMBL" id="KAK6175281.1"/>
    </source>
</evidence>
<dbReference type="Proteomes" id="UP001347796">
    <property type="component" value="Unassembled WGS sequence"/>
</dbReference>
<reference evidence="2 3" key="1">
    <citation type="submission" date="2024-01" db="EMBL/GenBank/DDBJ databases">
        <title>The genome of the rayed Mediterranean limpet Patella caerulea (Linnaeus, 1758).</title>
        <authorList>
            <person name="Anh-Thu Weber A."/>
            <person name="Halstead-Nussloch G."/>
        </authorList>
    </citation>
    <scope>NUCLEOTIDE SEQUENCE [LARGE SCALE GENOMIC DNA]</scope>
    <source>
        <strain evidence="2">AATW-2023a</strain>
        <tissue evidence="2">Whole specimen</tissue>
    </source>
</reference>
<comment type="caution">
    <text evidence="2">The sequence shown here is derived from an EMBL/GenBank/DDBJ whole genome shotgun (WGS) entry which is preliminary data.</text>
</comment>
<gene>
    <name evidence="2" type="ORF">SNE40_013775</name>
</gene>
<dbReference type="EMBL" id="JAZGQO010000010">
    <property type="protein sequence ID" value="KAK6175281.1"/>
    <property type="molecule type" value="Genomic_DNA"/>
</dbReference>
<evidence type="ECO:0000313" key="3">
    <source>
        <dbReference type="Proteomes" id="UP001347796"/>
    </source>
</evidence>
<keyword evidence="3" id="KW-1185">Reference proteome</keyword>
<protein>
    <submittedName>
        <fullName evidence="2">Uncharacterized protein</fullName>
    </submittedName>
</protein>
<keyword evidence="1" id="KW-0175">Coiled coil</keyword>
<feature type="coiled-coil region" evidence="1">
    <location>
        <begin position="70"/>
        <end position="100"/>
    </location>
</feature>
<name>A0AAN8JGQ2_PATCE</name>